<proteinExistence type="predicted"/>
<dbReference type="EMBL" id="MHUT01000001">
    <property type="protein sequence ID" value="OHA82010.1"/>
    <property type="molecule type" value="Genomic_DNA"/>
</dbReference>
<name>A0A1G2SAD4_9BACT</name>
<evidence type="ECO:0000313" key="3">
    <source>
        <dbReference type="Proteomes" id="UP000179118"/>
    </source>
</evidence>
<organism evidence="2 3">
    <name type="scientific">Candidatus Yonathbacteria bacterium RIFCSPHIGHO2_02_FULL_44_14</name>
    <dbReference type="NCBI Taxonomy" id="1802724"/>
    <lineage>
        <taxon>Bacteria</taxon>
        <taxon>Candidatus Yonathiibacteriota</taxon>
    </lineage>
</organism>
<dbReference type="AlphaFoldDB" id="A0A1G2SAD4"/>
<keyword evidence="1" id="KW-0812">Transmembrane</keyword>
<evidence type="ECO:0000256" key="1">
    <source>
        <dbReference type="SAM" id="Phobius"/>
    </source>
</evidence>
<accession>A0A1G2SAD4</accession>
<keyword evidence="1" id="KW-1133">Transmembrane helix</keyword>
<sequence>MTVIITLFYLSLATIIGMVSWKLVSLRGLKLSLVEGVEKELHGKLYETIHNLWHVFRVKVLARVRAFILAFFYTVAHEALHFSEIAGKKLKERHGKWFDMVKGKGVIRKKGSVSFFLQDVAEYKKSITKNN</sequence>
<dbReference type="Proteomes" id="UP000179118">
    <property type="component" value="Unassembled WGS sequence"/>
</dbReference>
<keyword evidence="1" id="KW-0472">Membrane</keyword>
<comment type="caution">
    <text evidence="2">The sequence shown here is derived from an EMBL/GenBank/DDBJ whole genome shotgun (WGS) entry which is preliminary data.</text>
</comment>
<protein>
    <submittedName>
        <fullName evidence="2">Uncharacterized protein</fullName>
    </submittedName>
</protein>
<feature type="transmembrane region" description="Helical" evidence="1">
    <location>
        <begin position="6"/>
        <end position="24"/>
    </location>
</feature>
<evidence type="ECO:0000313" key="2">
    <source>
        <dbReference type="EMBL" id="OHA82010.1"/>
    </source>
</evidence>
<reference evidence="2 3" key="1">
    <citation type="journal article" date="2016" name="Nat. Commun.">
        <title>Thousands of microbial genomes shed light on interconnected biogeochemical processes in an aquifer system.</title>
        <authorList>
            <person name="Anantharaman K."/>
            <person name="Brown C.T."/>
            <person name="Hug L.A."/>
            <person name="Sharon I."/>
            <person name="Castelle C.J."/>
            <person name="Probst A.J."/>
            <person name="Thomas B.C."/>
            <person name="Singh A."/>
            <person name="Wilkins M.J."/>
            <person name="Karaoz U."/>
            <person name="Brodie E.L."/>
            <person name="Williams K.H."/>
            <person name="Hubbard S.S."/>
            <person name="Banfield J.F."/>
        </authorList>
    </citation>
    <scope>NUCLEOTIDE SEQUENCE [LARGE SCALE GENOMIC DNA]</scope>
</reference>
<gene>
    <name evidence="2" type="ORF">A3D51_00040</name>
</gene>